<organism evidence="21 22">
    <name type="scientific">Candidatus Galligastranaerophilus intestinavium</name>
    <dbReference type="NCBI Taxonomy" id="2840836"/>
    <lineage>
        <taxon>Bacteria</taxon>
        <taxon>Candidatus Galligastranaerophilus</taxon>
    </lineage>
</organism>
<evidence type="ECO:0000256" key="11">
    <source>
        <dbReference type="ARBA" id="ARBA00022723"/>
    </source>
</evidence>
<keyword evidence="11 18" id="KW-0479">Metal-binding</keyword>
<evidence type="ECO:0000256" key="18">
    <source>
        <dbReference type="HAMAP-Rule" id="MF_00110"/>
    </source>
</evidence>
<comment type="cofactor">
    <cofactor evidence="2 18">
        <name>NAD(+)</name>
        <dbReference type="ChEBI" id="CHEBI:57540"/>
    </cofactor>
</comment>
<comment type="caution">
    <text evidence="18">Lacks conserved residue(s) required for the propagation of feature annotation.</text>
</comment>
<evidence type="ECO:0000256" key="2">
    <source>
        <dbReference type="ARBA" id="ARBA00001911"/>
    </source>
</evidence>
<comment type="cofactor">
    <cofactor evidence="18">
        <name>Co(2+)</name>
        <dbReference type="ChEBI" id="CHEBI:48828"/>
    </cofactor>
    <cofactor evidence="18">
        <name>Zn(2+)</name>
        <dbReference type="ChEBI" id="CHEBI:29105"/>
    </cofactor>
    <text evidence="18">Binds 1 divalent metal cation per subunit. Can use either Co(2+) or Zn(2+).</text>
</comment>
<feature type="binding site" evidence="18">
    <location>
        <position position="262"/>
    </location>
    <ligand>
        <name>Zn(2+)</name>
        <dbReference type="ChEBI" id="CHEBI:29105"/>
    </ligand>
</feature>
<evidence type="ECO:0000259" key="19">
    <source>
        <dbReference type="Pfam" id="PF01761"/>
    </source>
</evidence>
<evidence type="ECO:0000256" key="13">
    <source>
        <dbReference type="ARBA" id="ARBA00022833"/>
    </source>
</evidence>
<name>A0A9D1FHX0_9BACT</name>
<dbReference type="CDD" id="cd08195">
    <property type="entry name" value="DHQS"/>
    <property type="match status" value="1"/>
</dbReference>
<evidence type="ECO:0000256" key="10">
    <source>
        <dbReference type="ARBA" id="ARBA00022605"/>
    </source>
</evidence>
<dbReference type="PIRSF" id="PIRSF001455">
    <property type="entry name" value="DHQ_synth"/>
    <property type="match status" value="1"/>
</dbReference>
<dbReference type="InterPro" id="IPR030960">
    <property type="entry name" value="DHQS/DOIS_N"/>
</dbReference>
<evidence type="ECO:0000259" key="20">
    <source>
        <dbReference type="Pfam" id="PF24621"/>
    </source>
</evidence>
<keyword evidence="15 18" id="KW-0057">Aromatic amino acid biosynthesis</keyword>
<keyword evidence="10 18" id="KW-0028">Amino-acid biosynthesis</keyword>
<gene>
    <name evidence="18 21" type="primary">aroB</name>
    <name evidence="21" type="ORF">IAA86_02445</name>
</gene>
<feature type="binding site" evidence="18">
    <location>
        <begin position="164"/>
        <end position="167"/>
    </location>
    <ligand>
        <name>NAD(+)</name>
        <dbReference type="ChEBI" id="CHEBI:57540"/>
    </ligand>
</feature>
<dbReference type="InterPro" id="IPR016037">
    <property type="entry name" value="DHQ_synth_AroB"/>
</dbReference>
<reference evidence="21" key="1">
    <citation type="submission" date="2020-10" db="EMBL/GenBank/DDBJ databases">
        <authorList>
            <person name="Gilroy R."/>
        </authorList>
    </citation>
    <scope>NUCLEOTIDE SEQUENCE</scope>
    <source>
        <strain evidence="21">CHK152-2871</strain>
    </source>
</reference>
<protein>
    <recommendedName>
        <fullName evidence="8 18">3-dehydroquinate synthase</fullName>
        <shortName evidence="18">DHQS</shortName>
        <ecNumber evidence="7 18">4.2.3.4</ecNumber>
    </recommendedName>
</protein>
<keyword evidence="17 18" id="KW-0170">Cobalt</keyword>
<keyword evidence="9 18" id="KW-0963">Cytoplasm</keyword>
<evidence type="ECO:0000256" key="14">
    <source>
        <dbReference type="ARBA" id="ARBA00023027"/>
    </source>
</evidence>
<feature type="domain" description="3-dehydroquinate synthase C-terminal" evidence="20">
    <location>
        <begin position="176"/>
        <end position="322"/>
    </location>
</feature>
<keyword evidence="14 18" id="KW-0520">NAD</keyword>
<comment type="pathway">
    <text evidence="5 18">Metabolic intermediate biosynthesis; chorismate biosynthesis; chorismate from D-erythrose 4-phosphate and phosphoenolpyruvate: step 2/7.</text>
</comment>
<dbReference type="Gene3D" id="3.40.50.1970">
    <property type="match status" value="1"/>
</dbReference>
<comment type="function">
    <text evidence="18">Catalyzes the conversion of 3-deoxy-D-arabino-heptulosonate 7-phosphate (DAHP) to dehydroquinate (DHQ).</text>
</comment>
<feature type="domain" description="3-dehydroquinate synthase N-terminal" evidence="19">
    <location>
        <begin position="62"/>
        <end position="173"/>
    </location>
</feature>
<evidence type="ECO:0000256" key="17">
    <source>
        <dbReference type="ARBA" id="ARBA00023285"/>
    </source>
</evidence>
<feature type="binding site" evidence="18">
    <location>
        <position position="146"/>
    </location>
    <ligand>
        <name>NAD(+)</name>
        <dbReference type="ChEBI" id="CHEBI:57540"/>
    </ligand>
</feature>
<comment type="cofactor">
    <cofactor evidence="3">
        <name>Zn(2+)</name>
        <dbReference type="ChEBI" id="CHEBI:29105"/>
    </cofactor>
</comment>
<dbReference type="NCBIfam" id="TIGR01357">
    <property type="entry name" value="aroB"/>
    <property type="match status" value="1"/>
</dbReference>
<dbReference type="PANTHER" id="PTHR43622:SF7">
    <property type="entry name" value="3-DEHYDROQUINATE SYNTHASE, CHLOROPLASTIC"/>
    <property type="match status" value="1"/>
</dbReference>
<evidence type="ECO:0000256" key="12">
    <source>
        <dbReference type="ARBA" id="ARBA00022741"/>
    </source>
</evidence>
<dbReference type="FunFam" id="3.40.50.1970:FF:000007">
    <property type="entry name" value="Pentafunctional AROM polypeptide"/>
    <property type="match status" value="1"/>
</dbReference>
<dbReference type="GO" id="GO:0009073">
    <property type="term" value="P:aromatic amino acid family biosynthetic process"/>
    <property type="evidence" value="ECO:0007669"/>
    <property type="project" value="UniProtKB-KW"/>
</dbReference>
<feature type="binding site" evidence="18">
    <location>
        <position position="137"/>
    </location>
    <ligand>
        <name>NAD(+)</name>
        <dbReference type="ChEBI" id="CHEBI:57540"/>
    </ligand>
</feature>
<evidence type="ECO:0000256" key="5">
    <source>
        <dbReference type="ARBA" id="ARBA00004661"/>
    </source>
</evidence>
<evidence type="ECO:0000313" key="21">
    <source>
        <dbReference type="EMBL" id="HIS73863.1"/>
    </source>
</evidence>
<evidence type="ECO:0000256" key="8">
    <source>
        <dbReference type="ARBA" id="ARBA00017684"/>
    </source>
</evidence>
<accession>A0A9D1FHX0</accession>
<dbReference type="GO" id="GO:0009423">
    <property type="term" value="P:chorismate biosynthetic process"/>
    <property type="evidence" value="ECO:0007669"/>
    <property type="project" value="UniProtKB-UniRule"/>
</dbReference>
<dbReference type="PANTHER" id="PTHR43622">
    <property type="entry name" value="3-DEHYDROQUINATE SYNTHASE"/>
    <property type="match status" value="1"/>
</dbReference>
<keyword evidence="13 18" id="KW-0862">Zinc</keyword>
<dbReference type="InterPro" id="IPR050071">
    <property type="entry name" value="Dehydroquinate_synthase"/>
</dbReference>
<feature type="binding site" evidence="18">
    <location>
        <begin position="124"/>
        <end position="125"/>
    </location>
    <ligand>
        <name>NAD(+)</name>
        <dbReference type="ChEBI" id="CHEBI:57540"/>
    </ligand>
</feature>
<dbReference type="GO" id="GO:0005737">
    <property type="term" value="C:cytoplasm"/>
    <property type="evidence" value="ECO:0007669"/>
    <property type="project" value="UniProtKB-SubCell"/>
</dbReference>
<dbReference type="InterPro" id="IPR030963">
    <property type="entry name" value="DHQ_synth_fam"/>
</dbReference>
<dbReference type="GO" id="GO:0008652">
    <property type="term" value="P:amino acid biosynthetic process"/>
    <property type="evidence" value="ECO:0007669"/>
    <property type="project" value="UniProtKB-KW"/>
</dbReference>
<proteinExistence type="inferred from homology"/>
<dbReference type="InterPro" id="IPR056179">
    <property type="entry name" value="DHQS_C"/>
</dbReference>
<keyword evidence="16 18" id="KW-0456">Lyase</keyword>
<dbReference type="SUPFAM" id="SSF56796">
    <property type="entry name" value="Dehydroquinate synthase-like"/>
    <property type="match status" value="1"/>
</dbReference>
<comment type="catalytic activity">
    <reaction evidence="1 18">
        <text>7-phospho-2-dehydro-3-deoxy-D-arabino-heptonate = 3-dehydroquinate + phosphate</text>
        <dbReference type="Rhea" id="RHEA:21968"/>
        <dbReference type="ChEBI" id="CHEBI:32364"/>
        <dbReference type="ChEBI" id="CHEBI:43474"/>
        <dbReference type="ChEBI" id="CHEBI:58394"/>
        <dbReference type="EC" id="4.2.3.4"/>
    </reaction>
</comment>
<dbReference type="Proteomes" id="UP000886865">
    <property type="component" value="Unassembled WGS sequence"/>
</dbReference>
<dbReference type="HAMAP" id="MF_00110">
    <property type="entry name" value="DHQ_synthase"/>
    <property type="match status" value="1"/>
</dbReference>
<sequence length="354" mass="40008">MRELCVNLKKETDLSYPIIIKNSLLDEIENYLQDRRYFLITNDKIAKIYGDFLAKFDKKRTIIIKDREKYKNLKTVEFILNKLLENKIERKDCIIAFGGGVIGDMTGFCASCILRGVDYIQIPTTLLSQVDSSVGGKTGFNGIFGKNLIGTFYQPKKVLIDTNTLNTLSQKDFTCGMGEVIKYAFIEKSCGASEDFNLFSFFEKTRPDEIKSKIEDIIYACISLKAAVVEQDEKEKGLRAILNLGHTYAHAIEKLSNYKTPHGQAVSTGIKMALKTSYLKNLIDEKYYNYGTSLIDKFGLAVEIKKINTKKALEIMKSDKKVKNSKINLILPLTSAQAELFGDIDELLIKDSLI</sequence>
<dbReference type="GO" id="GO:0046872">
    <property type="term" value="F:metal ion binding"/>
    <property type="evidence" value="ECO:0007669"/>
    <property type="project" value="UniProtKB-KW"/>
</dbReference>
<dbReference type="Gene3D" id="1.20.1090.10">
    <property type="entry name" value="Dehydroquinate synthase-like - alpha domain"/>
    <property type="match status" value="1"/>
</dbReference>
<feature type="binding site" evidence="18">
    <location>
        <begin position="100"/>
        <end position="104"/>
    </location>
    <ligand>
        <name>NAD(+)</name>
        <dbReference type="ChEBI" id="CHEBI:57540"/>
    </ligand>
</feature>
<comment type="subcellular location">
    <subcellularLocation>
        <location evidence="4 18">Cytoplasm</location>
    </subcellularLocation>
</comment>
<dbReference type="GO" id="GO:0000166">
    <property type="term" value="F:nucleotide binding"/>
    <property type="evidence" value="ECO:0007669"/>
    <property type="project" value="UniProtKB-KW"/>
</dbReference>
<feature type="binding site" evidence="18">
    <location>
        <position position="246"/>
    </location>
    <ligand>
        <name>Zn(2+)</name>
        <dbReference type="ChEBI" id="CHEBI:29105"/>
    </ligand>
</feature>
<dbReference type="Pfam" id="PF24621">
    <property type="entry name" value="DHQS_C"/>
    <property type="match status" value="1"/>
</dbReference>
<evidence type="ECO:0000256" key="7">
    <source>
        <dbReference type="ARBA" id="ARBA00013031"/>
    </source>
</evidence>
<dbReference type="EMBL" id="DVJQ01000021">
    <property type="protein sequence ID" value="HIS73863.1"/>
    <property type="molecule type" value="Genomic_DNA"/>
</dbReference>
<comment type="similarity">
    <text evidence="6 18">Belongs to the sugar phosphate cyclases superfamily. Dehydroquinate synthase family.</text>
</comment>
<reference evidence="21" key="2">
    <citation type="journal article" date="2021" name="PeerJ">
        <title>Extensive microbial diversity within the chicken gut microbiome revealed by metagenomics and culture.</title>
        <authorList>
            <person name="Gilroy R."/>
            <person name="Ravi A."/>
            <person name="Getino M."/>
            <person name="Pursley I."/>
            <person name="Horton D.L."/>
            <person name="Alikhan N.F."/>
            <person name="Baker D."/>
            <person name="Gharbi K."/>
            <person name="Hall N."/>
            <person name="Watson M."/>
            <person name="Adriaenssens E.M."/>
            <person name="Foster-Nyarko E."/>
            <person name="Jarju S."/>
            <person name="Secka A."/>
            <person name="Antonio M."/>
            <person name="Oren A."/>
            <person name="Chaudhuri R.R."/>
            <person name="La Ragione R."/>
            <person name="Hildebrand F."/>
            <person name="Pallen M.J."/>
        </authorList>
    </citation>
    <scope>NUCLEOTIDE SEQUENCE</scope>
    <source>
        <strain evidence="21">CHK152-2871</strain>
    </source>
</reference>
<dbReference type="Pfam" id="PF01761">
    <property type="entry name" value="DHQ_synthase"/>
    <property type="match status" value="1"/>
</dbReference>
<keyword evidence="12 18" id="KW-0547">Nucleotide-binding</keyword>
<dbReference type="GO" id="GO:0003856">
    <property type="term" value="F:3-dehydroquinate synthase activity"/>
    <property type="evidence" value="ECO:0007669"/>
    <property type="project" value="UniProtKB-UniRule"/>
</dbReference>
<dbReference type="AlphaFoldDB" id="A0A9D1FHX0"/>
<evidence type="ECO:0000256" key="3">
    <source>
        <dbReference type="ARBA" id="ARBA00001947"/>
    </source>
</evidence>
<comment type="caution">
    <text evidence="21">The sequence shown here is derived from an EMBL/GenBank/DDBJ whole genome shotgun (WGS) entry which is preliminary data.</text>
</comment>
<feature type="binding site" evidence="18">
    <location>
        <position position="179"/>
    </location>
    <ligand>
        <name>Zn(2+)</name>
        <dbReference type="ChEBI" id="CHEBI:29105"/>
    </ligand>
</feature>
<dbReference type="EC" id="4.2.3.4" evidence="7 18"/>
<evidence type="ECO:0000256" key="6">
    <source>
        <dbReference type="ARBA" id="ARBA00005412"/>
    </source>
</evidence>
<evidence type="ECO:0000256" key="16">
    <source>
        <dbReference type="ARBA" id="ARBA00023239"/>
    </source>
</evidence>
<evidence type="ECO:0000256" key="4">
    <source>
        <dbReference type="ARBA" id="ARBA00004496"/>
    </source>
</evidence>
<evidence type="ECO:0000256" key="15">
    <source>
        <dbReference type="ARBA" id="ARBA00023141"/>
    </source>
</evidence>
<evidence type="ECO:0000256" key="1">
    <source>
        <dbReference type="ARBA" id="ARBA00001393"/>
    </source>
</evidence>
<evidence type="ECO:0000313" key="22">
    <source>
        <dbReference type="Proteomes" id="UP000886865"/>
    </source>
</evidence>
<evidence type="ECO:0000256" key="9">
    <source>
        <dbReference type="ARBA" id="ARBA00022490"/>
    </source>
</evidence>